<evidence type="ECO:0000256" key="1">
    <source>
        <dbReference type="ARBA" id="ARBA00001335"/>
    </source>
</evidence>
<accession>U6G5Z1</accession>
<dbReference type="SUPFAM" id="SSF101821">
    <property type="entry name" value="Aminopeptidase/glucanase lid domain"/>
    <property type="match status" value="1"/>
</dbReference>
<dbReference type="OrthoDB" id="9880441at2759"/>
<dbReference type="GO" id="GO:0008237">
    <property type="term" value="F:metallopeptidase activity"/>
    <property type="evidence" value="ECO:0007669"/>
    <property type="project" value="UniProtKB-KW"/>
</dbReference>
<organism evidence="11 12">
    <name type="scientific">Eimeria praecox</name>
    <dbReference type="NCBI Taxonomy" id="51316"/>
    <lineage>
        <taxon>Eukaryota</taxon>
        <taxon>Sar</taxon>
        <taxon>Alveolata</taxon>
        <taxon>Apicomplexa</taxon>
        <taxon>Conoidasida</taxon>
        <taxon>Coccidia</taxon>
        <taxon>Eucoccidiorida</taxon>
        <taxon>Eimeriorina</taxon>
        <taxon>Eimeriidae</taxon>
        <taxon>Eimeria</taxon>
    </lineage>
</organism>
<comment type="cofactor">
    <cofactor evidence="2">
        <name>Zn(2+)</name>
        <dbReference type="ChEBI" id="CHEBI:29105"/>
    </cofactor>
</comment>
<dbReference type="Gene3D" id="2.30.250.10">
    <property type="entry name" value="Aminopeptidase i, Domain 2"/>
    <property type="match status" value="1"/>
</dbReference>
<dbReference type="CDD" id="cd05658">
    <property type="entry name" value="M18_DAP"/>
    <property type="match status" value="1"/>
</dbReference>
<evidence type="ECO:0000256" key="7">
    <source>
        <dbReference type="ARBA" id="ARBA00022723"/>
    </source>
</evidence>
<keyword evidence="10" id="KW-0482">Metalloprotease</keyword>
<comment type="similarity">
    <text evidence="3">Belongs to the peptidase M18 family.</text>
</comment>
<dbReference type="Gene3D" id="3.40.630.10">
    <property type="entry name" value="Zn peptidases"/>
    <property type="match status" value="1"/>
</dbReference>
<keyword evidence="9" id="KW-0862">Zinc</keyword>
<dbReference type="PRINTS" id="PR00932">
    <property type="entry name" value="AMINO1PTASE"/>
</dbReference>
<reference evidence="11" key="2">
    <citation type="submission" date="2013-10" db="EMBL/GenBank/DDBJ databases">
        <authorList>
            <person name="Aslett M."/>
        </authorList>
    </citation>
    <scope>NUCLEOTIDE SEQUENCE [LARGE SCALE GENOMIC DNA]</scope>
    <source>
        <strain evidence="11">Houghton</strain>
    </source>
</reference>
<evidence type="ECO:0000256" key="8">
    <source>
        <dbReference type="ARBA" id="ARBA00022801"/>
    </source>
</evidence>
<protein>
    <recommendedName>
        <fullName evidence="4">aspartyl aminopeptidase</fullName>
        <ecNumber evidence="4">3.4.11.21</ecNumber>
    </recommendedName>
</protein>
<reference evidence="11" key="1">
    <citation type="submission" date="2013-10" db="EMBL/GenBank/DDBJ databases">
        <title>Genomic analysis of the causative agents of coccidiosis in chickens.</title>
        <authorList>
            <person name="Reid A.J."/>
            <person name="Blake D."/>
            <person name="Billington K."/>
            <person name="Browne H."/>
            <person name="Dunn M."/>
            <person name="Hung S."/>
            <person name="Kawahara F."/>
            <person name="Miranda-Saavedra D."/>
            <person name="Mourier T."/>
            <person name="Nagra H."/>
            <person name="Otto T.D."/>
            <person name="Rawlings N."/>
            <person name="Sanchez A."/>
            <person name="Sanders M."/>
            <person name="Subramaniam C."/>
            <person name="Tay Y."/>
            <person name="Dear P."/>
            <person name="Doerig C."/>
            <person name="Gruber A."/>
            <person name="Parkinson J."/>
            <person name="Shirley M."/>
            <person name="Wan K.L."/>
            <person name="Berriman M."/>
            <person name="Tomley F."/>
            <person name="Pain A."/>
        </authorList>
    </citation>
    <scope>NUCLEOTIDE SEQUENCE [LARGE SCALE GENOMIC DNA]</scope>
    <source>
        <strain evidence="11">Houghton</strain>
    </source>
</reference>
<dbReference type="PANTHER" id="PTHR28570:SF3">
    <property type="entry name" value="ASPARTYL AMINOPEPTIDASE"/>
    <property type="match status" value="1"/>
</dbReference>
<evidence type="ECO:0000256" key="5">
    <source>
        <dbReference type="ARBA" id="ARBA00022438"/>
    </source>
</evidence>
<dbReference type="GO" id="GO:0008270">
    <property type="term" value="F:zinc ion binding"/>
    <property type="evidence" value="ECO:0007669"/>
    <property type="project" value="InterPro"/>
</dbReference>
<dbReference type="SUPFAM" id="SSF53187">
    <property type="entry name" value="Zn-dependent exopeptidases"/>
    <property type="match status" value="1"/>
</dbReference>
<dbReference type="Proteomes" id="UP000018201">
    <property type="component" value="Unassembled WGS sequence"/>
</dbReference>
<evidence type="ECO:0000256" key="6">
    <source>
        <dbReference type="ARBA" id="ARBA00022670"/>
    </source>
</evidence>
<dbReference type="GO" id="GO:0006508">
    <property type="term" value="P:proteolysis"/>
    <property type="evidence" value="ECO:0007669"/>
    <property type="project" value="UniProtKB-KW"/>
</dbReference>
<dbReference type="FunFam" id="2.30.250.10:FF:000001">
    <property type="entry name" value="Aspartyl aminopeptidase 1"/>
    <property type="match status" value="1"/>
</dbReference>
<dbReference type="EMBL" id="HG689449">
    <property type="protein sequence ID" value="CDI74024.1"/>
    <property type="molecule type" value="Genomic_DNA"/>
</dbReference>
<evidence type="ECO:0000256" key="10">
    <source>
        <dbReference type="ARBA" id="ARBA00023049"/>
    </source>
</evidence>
<sequence length="576" mass="64101">MQSLRAVLRCRRIPRSAREQAMAELKRLIQGNLPIERIERHQWPVNRWPANAFGVNLQANAQDVIAGMDSLPSGGRAGYPSKFRLQTTQKLYCVTRMALELARPVAERFIHFVNRTGSPYHSVQAVRNILTNAGFEELHERTAWKMVRGGKYFVTRNGSCIAAFVVGKDFGKGTAGGFCVTATHTDSPCLRLRPCAFAEKEGYHMGSVECYGGGLWHTWFDRGLGMAGKVALRVGKKVEERLVHIPKPLFYLPNLAIHLKTAEEIGAFKINKEQHLQPILCSAIAEQLNNGKEGEKQEAKDDALRLPPALERLVTEMIELPSAKLLDWDLCLMDSTPSRLSGIHSEFIESPRLDNLASTFAAFEALVEASRRQDEPTQECGEKDILVAVAFDHEEVGSESLAGANSNILEAWMRRSLRALECEDDFYEILAKSFIVSSDMAHAVHPNYSDKHQSQHKPSIHKASSGCLPSWFCKVFSETCWLLQGVVIKENANQSYASNASSMSFVRAIAEEADIPLQDFVVRNDSRCGGTVGAMLSARLGVRTVDIGIPQWAMHSCREICGATDLMYLQKLLEVI</sequence>
<dbReference type="InterPro" id="IPR023358">
    <property type="entry name" value="Peptidase_M18_dom2"/>
</dbReference>
<dbReference type="Pfam" id="PF02127">
    <property type="entry name" value="Peptidase_M18"/>
    <property type="match status" value="2"/>
</dbReference>
<dbReference type="VEuPathDB" id="ToxoDB:EPH_0001190"/>
<keyword evidence="7" id="KW-0479">Metal-binding</keyword>
<dbReference type="EC" id="3.4.11.21" evidence="4"/>
<keyword evidence="5 11" id="KW-0031">Aminopeptidase</keyword>
<dbReference type="GO" id="GO:0005737">
    <property type="term" value="C:cytoplasm"/>
    <property type="evidence" value="ECO:0007669"/>
    <property type="project" value="UniProtKB-ARBA"/>
</dbReference>
<dbReference type="InterPro" id="IPR001948">
    <property type="entry name" value="Peptidase_M18"/>
</dbReference>
<dbReference type="PANTHER" id="PTHR28570">
    <property type="entry name" value="ASPARTYL AMINOPEPTIDASE"/>
    <property type="match status" value="1"/>
</dbReference>
<keyword evidence="12" id="KW-1185">Reference proteome</keyword>
<name>U6G5Z1_9EIME</name>
<evidence type="ECO:0000256" key="2">
    <source>
        <dbReference type="ARBA" id="ARBA00001947"/>
    </source>
</evidence>
<dbReference type="AlphaFoldDB" id="U6G5Z1"/>
<keyword evidence="8" id="KW-0378">Hydrolase</keyword>
<evidence type="ECO:0000256" key="4">
    <source>
        <dbReference type="ARBA" id="ARBA00011965"/>
    </source>
</evidence>
<gene>
    <name evidence="11" type="ORF">EPH_0001190</name>
</gene>
<comment type="catalytic activity">
    <reaction evidence="1">
        <text>Release of an N-terminal aspartate or glutamate from a peptide, with a preference for aspartate.</text>
        <dbReference type="EC" id="3.4.11.21"/>
    </reaction>
</comment>
<evidence type="ECO:0000256" key="3">
    <source>
        <dbReference type="ARBA" id="ARBA00008290"/>
    </source>
</evidence>
<proteinExistence type="inferred from homology"/>
<evidence type="ECO:0000256" key="9">
    <source>
        <dbReference type="ARBA" id="ARBA00022833"/>
    </source>
</evidence>
<evidence type="ECO:0000313" key="11">
    <source>
        <dbReference type="EMBL" id="CDI74024.1"/>
    </source>
</evidence>
<dbReference type="GO" id="GO:0004177">
    <property type="term" value="F:aminopeptidase activity"/>
    <property type="evidence" value="ECO:0007669"/>
    <property type="project" value="UniProtKB-KW"/>
</dbReference>
<evidence type="ECO:0000313" key="12">
    <source>
        <dbReference type="Proteomes" id="UP000018201"/>
    </source>
</evidence>
<keyword evidence="6" id="KW-0645">Protease</keyword>